<name>G5K644_9STRE</name>
<accession>G5K644</accession>
<organism evidence="1 2">
    <name type="scientific">Streptococcus ictaluri 707-05</name>
    <dbReference type="NCBI Taxonomy" id="764299"/>
    <lineage>
        <taxon>Bacteria</taxon>
        <taxon>Bacillati</taxon>
        <taxon>Bacillota</taxon>
        <taxon>Bacilli</taxon>
        <taxon>Lactobacillales</taxon>
        <taxon>Streptococcaceae</taxon>
        <taxon>Streptococcus</taxon>
    </lineage>
</organism>
<evidence type="ECO:0000313" key="2">
    <source>
        <dbReference type="Proteomes" id="UP000003330"/>
    </source>
</evidence>
<gene>
    <name evidence="1" type="ORF">STRIC_0531</name>
</gene>
<dbReference type="AlphaFoldDB" id="G5K644"/>
<keyword evidence="2" id="KW-1185">Reference proteome</keyword>
<reference evidence="1 2" key="1">
    <citation type="journal article" date="2014" name="Int. J. Syst. Evol. Microbiol.">
        <title>Phylogenomics and the dynamic genome evolution of the genus Streptococcus.</title>
        <authorList>
            <consortium name="The Broad Institute Genome Sequencing Platform"/>
            <person name="Richards V.P."/>
            <person name="Palmer S.R."/>
            <person name="Pavinski Bitar P.D."/>
            <person name="Qin X."/>
            <person name="Weinstock G.M."/>
            <person name="Highlander S.K."/>
            <person name="Town C.D."/>
            <person name="Burne R.A."/>
            <person name="Stanhope M.J."/>
        </authorList>
    </citation>
    <scope>NUCLEOTIDE SEQUENCE [LARGE SCALE GENOMIC DNA]</scope>
    <source>
        <strain evidence="1 2">707-05</strain>
    </source>
</reference>
<sequence>MILKMIKTRQVRMTSPLLVRLIKDFLKRSWDTLPDFFLL</sequence>
<dbReference type="EMBL" id="AEUX02000008">
    <property type="protein sequence ID" value="EHI68611.1"/>
    <property type="molecule type" value="Genomic_DNA"/>
</dbReference>
<evidence type="ECO:0000313" key="1">
    <source>
        <dbReference type="EMBL" id="EHI68611.1"/>
    </source>
</evidence>
<protein>
    <submittedName>
        <fullName evidence="1">Uncharacterized protein</fullName>
    </submittedName>
</protein>
<dbReference type="Proteomes" id="UP000003330">
    <property type="component" value="Unassembled WGS sequence"/>
</dbReference>
<comment type="caution">
    <text evidence="1">The sequence shown here is derived from an EMBL/GenBank/DDBJ whole genome shotgun (WGS) entry which is preliminary data.</text>
</comment>
<proteinExistence type="predicted"/>